<dbReference type="Proteomes" id="UP000821865">
    <property type="component" value="Chromosome 11"/>
</dbReference>
<name>A0ACB8DLK8_DERSI</name>
<dbReference type="EMBL" id="CM023480">
    <property type="protein sequence ID" value="KAH7971546.1"/>
    <property type="molecule type" value="Genomic_DNA"/>
</dbReference>
<proteinExistence type="predicted"/>
<gene>
    <name evidence="1" type="ORF">HPB49_025652</name>
</gene>
<protein>
    <submittedName>
        <fullName evidence="1">Uncharacterized protein</fullName>
    </submittedName>
</protein>
<reference evidence="1" key="1">
    <citation type="submission" date="2020-05" db="EMBL/GenBank/DDBJ databases">
        <title>Large-scale comparative analyses of tick genomes elucidate their genetic diversity and vector capacities.</title>
        <authorList>
            <person name="Jia N."/>
            <person name="Wang J."/>
            <person name="Shi W."/>
            <person name="Du L."/>
            <person name="Sun Y."/>
            <person name="Zhan W."/>
            <person name="Jiang J."/>
            <person name="Wang Q."/>
            <person name="Zhang B."/>
            <person name="Ji P."/>
            <person name="Sakyi L.B."/>
            <person name="Cui X."/>
            <person name="Yuan T."/>
            <person name="Jiang B."/>
            <person name="Yang W."/>
            <person name="Lam T.T.-Y."/>
            <person name="Chang Q."/>
            <person name="Ding S."/>
            <person name="Wang X."/>
            <person name="Zhu J."/>
            <person name="Ruan X."/>
            <person name="Zhao L."/>
            <person name="Wei J."/>
            <person name="Que T."/>
            <person name="Du C."/>
            <person name="Cheng J."/>
            <person name="Dai P."/>
            <person name="Han X."/>
            <person name="Huang E."/>
            <person name="Gao Y."/>
            <person name="Liu J."/>
            <person name="Shao H."/>
            <person name="Ye R."/>
            <person name="Li L."/>
            <person name="Wei W."/>
            <person name="Wang X."/>
            <person name="Wang C."/>
            <person name="Yang T."/>
            <person name="Huo Q."/>
            <person name="Li W."/>
            <person name="Guo W."/>
            <person name="Chen H."/>
            <person name="Zhou L."/>
            <person name="Ni X."/>
            <person name="Tian J."/>
            <person name="Zhou Y."/>
            <person name="Sheng Y."/>
            <person name="Liu T."/>
            <person name="Pan Y."/>
            <person name="Xia L."/>
            <person name="Li J."/>
            <person name="Zhao F."/>
            <person name="Cao W."/>
        </authorList>
    </citation>
    <scope>NUCLEOTIDE SEQUENCE</scope>
    <source>
        <strain evidence="1">Dsil-2018</strain>
    </source>
</reference>
<evidence type="ECO:0000313" key="2">
    <source>
        <dbReference type="Proteomes" id="UP000821865"/>
    </source>
</evidence>
<evidence type="ECO:0000313" key="1">
    <source>
        <dbReference type="EMBL" id="KAH7971546.1"/>
    </source>
</evidence>
<keyword evidence="2" id="KW-1185">Reference proteome</keyword>
<sequence>MQCMGHTLQLAIKDAKEETAGVPAILKKCRAIVGHHKHSAQAAAKLQDCQRRRGSQFRNLFKTWKQDKTLKEAVCLELATSETTVANLTPQEWKAVAGLVKALEPIASPTKDPSGQKYATLLSMVLKDCIATDDDTSEFARNLLKGMRTRFPGKDELKEYVLAIAYDPRFKNLFCAQTSRKQGSWSLQELSCRALQEKHQVMTELRRCQTELRSISNRNGAQLNALLRRARESLAQQEFNRRLRVADHELLEAWRRLAQARQRKKTPSKKDRDMASKALRDRQALLKQRPSSVPR</sequence>
<organism evidence="1 2">
    <name type="scientific">Dermacentor silvarum</name>
    <name type="common">Tick</name>
    <dbReference type="NCBI Taxonomy" id="543639"/>
    <lineage>
        <taxon>Eukaryota</taxon>
        <taxon>Metazoa</taxon>
        <taxon>Ecdysozoa</taxon>
        <taxon>Arthropoda</taxon>
        <taxon>Chelicerata</taxon>
        <taxon>Arachnida</taxon>
        <taxon>Acari</taxon>
        <taxon>Parasitiformes</taxon>
        <taxon>Ixodida</taxon>
        <taxon>Ixodoidea</taxon>
        <taxon>Ixodidae</taxon>
        <taxon>Rhipicephalinae</taxon>
        <taxon>Dermacentor</taxon>
    </lineage>
</organism>
<comment type="caution">
    <text evidence="1">The sequence shown here is derived from an EMBL/GenBank/DDBJ whole genome shotgun (WGS) entry which is preliminary data.</text>
</comment>
<accession>A0ACB8DLK8</accession>